<evidence type="ECO:0000313" key="8">
    <source>
        <dbReference type="Proteomes" id="UP000325440"/>
    </source>
</evidence>
<proteinExistence type="predicted"/>
<feature type="transmembrane region" description="Helical" evidence="6">
    <location>
        <begin position="77"/>
        <end position="94"/>
    </location>
</feature>
<keyword evidence="4" id="KW-0496">Mitochondrion</keyword>
<evidence type="ECO:0000256" key="4">
    <source>
        <dbReference type="ARBA" id="ARBA00023128"/>
    </source>
</evidence>
<dbReference type="Proteomes" id="UP000325440">
    <property type="component" value="Unassembled WGS sequence"/>
</dbReference>
<keyword evidence="2 6" id="KW-0812">Transmembrane</keyword>
<dbReference type="AlphaFoldDB" id="A0A5E4MDA2"/>
<keyword evidence="5 6" id="KW-0472">Membrane</keyword>
<protein>
    <submittedName>
        <fullName evidence="7">Transmembrane protein 126</fullName>
    </submittedName>
</protein>
<evidence type="ECO:0000256" key="1">
    <source>
        <dbReference type="ARBA" id="ARBA00004225"/>
    </source>
</evidence>
<dbReference type="OrthoDB" id="6234762at2759"/>
<keyword evidence="3 6" id="KW-1133">Transmembrane helix</keyword>
<comment type="subcellular location">
    <subcellularLocation>
        <location evidence="1">Mitochondrion membrane</location>
        <topology evidence="1">Multi-pass membrane protein</topology>
    </subcellularLocation>
</comment>
<evidence type="ECO:0000313" key="7">
    <source>
        <dbReference type="EMBL" id="VVC29466.1"/>
    </source>
</evidence>
<dbReference type="GO" id="GO:0032981">
    <property type="term" value="P:mitochondrial respiratory chain complex I assembly"/>
    <property type="evidence" value="ECO:0007669"/>
    <property type="project" value="TreeGrafter"/>
</dbReference>
<dbReference type="GO" id="GO:0031966">
    <property type="term" value="C:mitochondrial membrane"/>
    <property type="evidence" value="ECO:0007669"/>
    <property type="project" value="UniProtKB-SubCell"/>
</dbReference>
<evidence type="ECO:0000256" key="6">
    <source>
        <dbReference type="SAM" id="Phobius"/>
    </source>
</evidence>
<gene>
    <name evidence="7" type="ORF">CINCED_3A021184</name>
</gene>
<name>A0A5E4MDA2_9HEMI</name>
<evidence type="ECO:0000256" key="3">
    <source>
        <dbReference type="ARBA" id="ARBA00022989"/>
    </source>
</evidence>
<keyword evidence="8" id="KW-1185">Reference proteome</keyword>
<evidence type="ECO:0000256" key="5">
    <source>
        <dbReference type="ARBA" id="ARBA00023136"/>
    </source>
</evidence>
<feature type="transmembrane region" description="Helical" evidence="6">
    <location>
        <begin position="175"/>
        <end position="194"/>
    </location>
</feature>
<feature type="transmembrane region" description="Helical" evidence="6">
    <location>
        <begin position="118"/>
        <end position="140"/>
    </location>
</feature>
<evidence type="ECO:0000256" key="2">
    <source>
        <dbReference type="ARBA" id="ARBA00022692"/>
    </source>
</evidence>
<dbReference type="PANTHER" id="PTHR16296">
    <property type="entry name" value="UNCHARACTERIZED HYPOTHALAMUS PROTEIN HT007"/>
    <property type="match status" value="1"/>
</dbReference>
<accession>A0A5E4MDA2</accession>
<dbReference type="Pfam" id="PF07114">
    <property type="entry name" value="TMEM126"/>
    <property type="match status" value="1"/>
</dbReference>
<reference evidence="7 8" key="1">
    <citation type="submission" date="2019-08" db="EMBL/GenBank/DDBJ databases">
        <authorList>
            <person name="Alioto T."/>
            <person name="Alioto T."/>
            <person name="Gomez Garrido J."/>
        </authorList>
    </citation>
    <scope>NUCLEOTIDE SEQUENCE [LARGE SCALE GENOMIC DNA]</scope>
</reference>
<sequence>MFIERATDKEIPKGAIRLTSEEVYEYMIDLIHKWPSSTEIWALKHGNPILACAVVVSSSVILNFYRRQLKLKNYGRFTLFLPVVLTPSILNQMYQTTKTTKSILLQKDCSTCITTQSMFIQLGTGIIYPMLGAIAGTYMFGTKMNTFILSSNGPAIINEFALHLMKTSRPLYNRLTGFVIGHVLLSFAISYYQMENLDFLRFKMMQQQNEDIENLKQSKRINKLPHSN</sequence>
<organism evidence="7 8">
    <name type="scientific">Cinara cedri</name>
    <dbReference type="NCBI Taxonomy" id="506608"/>
    <lineage>
        <taxon>Eukaryota</taxon>
        <taxon>Metazoa</taxon>
        <taxon>Ecdysozoa</taxon>
        <taxon>Arthropoda</taxon>
        <taxon>Hexapoda</taxon>
        <taxon>Insecta</taxon>
        <taxon>Pterygota</taxon>
        <taxon>Neoptera</taxon>
        <taxon>Paraneoptera</taxon>
        <taxon>Hemiptera</taxon>
        <taxon>Sternorrhyncha</taxon>
        <taxon>Aphidomorpha</taxon>
        <taxon>Aphidoidea</taxon>
        <taxon>Aphididae</taxon>
        <taxon>Lachninae</taxon>
        <taxon>Cinara</taxon>
    </lineage>
</organism>
<dbReference type="PANTHER" id="PTHR16296:SF2">
    <property type="entry name" value="TRANSMEMBRANE PROTEIN 126A"/>
    <property type="match status" value="1"/>
</dbReference>
<dbReference type="InterPro" id="IPR009801">
    <property type="entry name" value="TMEM126"/>
</dbReference>
<dbReference type="EMBL" id="CABPRJ010000493">
    <property type="protein sequence ID" value="VVC29466.1"/>
    <property type="molecule type" value="Genomic_DNA"/>
</dbReference>